<keyword evidence="2" id="KW-1133">Transmembrane helix</keyword>
<dbReference type="EMBL" id="JAOYFB010000038">
    <property type="protein sequence ID" value="KAK4025797.1"/>
    <property type="molecule type" value="Genomic_DNA"/>
</dbReference>
<feature type="compositionally biased region" description="Acidic residues" evidence="1">
    <location>
        <begin position="70"/>
        <end position="82"/>
    </location>
</feature>
<evidence type="ECO:0000313" key="3">
    <source>
        <dbReference type="EMBL" id="KAK4025797.1"/>
    </source>
</evidence>
<feature type="transmembrane region" description="Helical" evidence="2">
    <location>
        <begin position="177"/>
        <end position="198"/>
    </location>
</feature>
<keyword evidence="4" id="KW-1185">Reference proteome</keyword>
<keyword evidence="2" id="KW-0812">Transmembrane</keyword>
<reference evidence="3 4" key="1">
    <citation type="journal article" date="2023" name="Nucleic Acids Res.">
        <title>The hologenome of Daphnia magna reveals possible DNA methylation and microbiome-mediated evolution of the host genome.</title>
        <authorList>
            <person name="Chaturvedi A."/>
            <person name="Li X."/>
            <person name="Dhandapani V."/>
            <person name="Marshall H."/>
            <person name="Kissane S."/>
            <person name="Cuenca-Cambronero M."/>
            <person name="Asole G."/>
            <person name="Calvet F."/>
            <person name="Ruiz-Romero M."/>
            <person name="Marangio P."/>
            <person name="Guigo R."/>
            <person name="Rago D."/>
            <person name="Mirbahai L."/>
            <person name="Eastwood N."/>
            <person name="Colbourne J.K."/>
            <person name="Zhou J."/>
            <person name="Mallon E."/>
            <person name="Orsini L."/>
        </authorList>
    </citation>
    <scope>NUCLEOTIDE SEQUENCE [LARGE SCALE GENOMIC DNA]</scope>
    <source>
        <strain evidence="3">LRV0_1</strain>
    </source>
</reference>
<evidence type="ECO:0000313" key="4">
    <source>
        <dbReference type="Proteomes" id="UP001234178"/>
    </source>
</evidence>
<evidence type="ECO:0000256" key="1">
    <source>
        <dbReference type="SAM" id="MobiDB-lite"/>
    </source>
</evidence>
<comment type="caution">
    <text evidence="3">The sequence shown here is derived from an EMBL/GenBank/DDBJ whole genome shotgun (WGS) entry which is preliminary data.</text>
</comment>
<organism evidence="3 4">
    <name type="scientific">Daphnia magna</name>
    <dbReference type="NCBI Taxonomy" id="35525"/>
    <lineage>
        <taxon>Eukaryota</taxon>
        <taxon>Metazoa</taxon>
        <taxon>Ecdysozoa</taxon>
        <taxon>Arthropoda</taxon>
        <taxon>Crustacea</taxon>
        <taxon>Branchiopoda</taxon>
        <taxon>Diplostraca</taxon>
        <taxon>Cladocera</taxon>
        <taxon>Anomopoda</taxon>
        <taxon>Daphniidae</taxon>
        <taxon>Daphnia</taxon>
    </lineage>
</organism>
<name>A0ABR0AL00_9CRUS</name>
<evidence type="ECO:0008006" key="5">
    <source>
        <dbReference type="Google" id="ProtNLM"/>
    </source>
</evidence>
<accession>A0ABR0AL00</accession>
<dbReference type="Proteomes" id="UP001234178">
    <property type="component" value="Unassembled WGS sequence"/>
</dbReference>
<gene>
    <name evidence="3" type="ORF">OUZ56_014843</name>
</gene>
<sequence length="207" mass="22902">MSYTIAAHFKGREPTDQFIKSIVLSEDNGTKSVLTTSIEKLKKEVNTFLTECIEKNRIESSDAQNILTIDEEELDSEDETISEGDTSLRPNKQHREGKGERIEFTSGIAVRPFYPPFCEVLLSARHVHQYPCFPKMLVARKVLSLTKSLAGTNGFQLRTSAISGPARVKVPAAEKAFLGLLIVGGVTFFPAWVLTHIAEYRGGAADE</sequence>
<proteinExistence type="predicted"/>
<protein>
    <recommendedName>
        <fullName evidence="5">Cytochrome c oxidase polypeptide VIIc</fullName>
    </recommendedName>
</protein>
<evidence type="ECO:0000256" key="2">
    <source>
        <dbReference type="SAM" id="Phobius"/>
    </source>
</evidence>
<keyword evidence="2" id="KW-0472">Membrane</keyword>
<feature type="region of interest" description="Disordered" evidence="1">
    <location>
        <begin position="70"/>
        <end position="98"/>
    </location>
</feature>